<dbReference type="Gene3D" id="1.10.357.10">
    <property type="entry name" value="Tetracycline Repressor, domain 2"/>
    <property type="match status" value="1"/>
</dbReference>
<keyword evidence="1" id="KW-0805">Transcription regulation</keyword>
<evidence type="ECO:0000313" key="7">
    <source>
        <dbReference type="Proteomes" id="UP001323798"/>
    </source>
</evidence>
<dbReference type="PANTHER" id="PTHR30055:SF234">
    <property type="entry name" value="HTH-TYPE TRANSCRIPTIONAL REGULATOR BETI"/>
    <property type="match status" value="1"/>
</dbReference>
<dbReference type="InterPro" id="IPR036271">
    <property type="entry name" value="Tet_transcr_reg_TetR-rel_C_sf"/>
</dbReference>
<dbReference type="EMBL" id="CP139368">
    <property type="protein sequence ID" value="WPR89650.1"/>
    <property type="molecule type" value="Genomic_DNA"/>
</dbReference>
<organism evidence="6 7">
    <name type="scientific">Microbacterium rhizosphaerae</name>
    <dbReference type="NCBI Taxonomy" id="1678237"/>
    <lineage>
        <taxon>Bacteria</taxon>
        <taxon>Bacillati</taxon>
        <taxon>Actinomycetota</taxon>
        <taxon>Actinomycetes</taxon>
        <taxon>Micrococcales</taxon>
        <taxon>Microbacteriaceae</taxon>
        <taxon>Microbacterium</taxon>
    </lineage>
</organism>
<evidence type="ECO:0000313" key="6">
    <source>
        <dbReference type="EMBL" id="WPR89650.1"/>
    </source>
</evidence>
<dbReference type="PANTHER" id="PTHR30055">
    <property type="entry name" value="HTH-TYPE TRANSCRIPTIONAL REGULATOR RUTR"/>
    <property type="match status" value="1"/>
</dbReference>
<feature type="DNA-binding region" description="H-T-H motif" evidence="4">
    <location>
        <begin position="34"/>
        <end position="53"/>
    </location>
</feature>
<dbReference type="Pfam" id="PF00440">
    <property type="entry name" value="TetR_N"/>
    <property type="match status" value="1"/>
</dbReference>
<dbReference type="PRINTS" id="PR00455">
    <property type="entry name" value="HTHTETR"/>
</dbReference>
<evidence type="ECO:0000256" key="2">
    <source>
        <dbReference type="ARBA" id="ARBA00023125"/>
    </source>
</evidence>
<dbReference type="InterPro" id="IPR001647">
    <property type="entry name" value="HTH_TetR"/>
</dbReference>
<dbReference type="PROSITE" id="PS50977">
    <property type="entry name" value="HTH_TETR_2"/>
    <property type="match status" value="1"/>
</dbReference>
<name>A0ABZ0SLF6_9MICO</name>
<dbReference type="PROSITE" id="PS01081">
    <property type="entry name" value="HTH_TETR_1"/>
    <property type="match status" value="1"/>
</dbReference>
<keyword evidence="2 4" id="KW-0238">DNA-binding</keyword>
<dbReference type="InterPro" id="IPR023772">
    <property type="entry name" value="DNA-bd_HTH_TetR-type_CS"/>
</dbReference>
<evidence type="ECO:0000256" key="3">
    <source>
        <dbReference type="ARBA" id="ARBA00023163"/>
    </source>
</evidence>
<protein>
    <submittedName>
        <fullName evidence="6">TetR/AcrR family transcriptional regulator</fullName>
    </submittedName>
</protein>
<evidence type="ECO:0000256" key="1">
    <source>
        <dbReference type="ARBA" id="ARBA00023015"/>
    </source>
</evidence>
<keyword evidence="3" id="KW-0804">Transcription</keyword>
<gene>
    <name evidence="6" type="ORF">SM116_18120</name>
</gene>
<evidence type="ECO:0000259" key="5">
    <source>
        <dbReference type="PROSITE" id="PS50977"/>
    </source>
</evidence>
<proteinExistence type="predicted"/>
<sequence length="205" mass="22611">MARPRFHRLPVAQQQALLDAALEEFAGHGYGGASLNRIIAATGLSKGAMYYYFDGKEDLYADVIRRQLERLFEHSGPVPVPDAADPEGFWAAIEQTYMRLMVLMTETPETGVLLRDWLTGAASPALREAQRNAEQATLPWLEQTVAAGQRIGAIRTDLPADFLIAIALGMGQAMDTWLIIRPFAETELGEAIHALIDMMRRALSA</sequence>
<dbReference type="InterPro" id="IPR009057">
    <property type="entry name" value="Homeodomain-like_sf"/>
</dbReference>
<dbReference type="SUPFAM" id="SSF46689">
    <property type="entry name" value="Homeodomain-like"/>
    <property type="match status" value="1"/>
</dbReference>
<feature type="domain" description="HTH tetR-type" evidence="5">
    <location>
        <begin position="11"/>
        <end position="71"/>
    </location>
</feature>
<keyword evidence="7" id="KW-1185">Reference proteome</keyword>
<dbReference type="Proteomes" id="UP001323798">
    <property type="component" value="Chromosome"/>
</dbReference>
<evidence type="ECO:0000256" key="4">
    <source>
        <dbReference type="PROSITE-ProRule" id="PRU00335"/>
    </source>
</evidence>
<reference evidence="6 7" key="1">
    <citation type="submission" date="2023-11" db="EMBL/GenBank/DDBJ databases">
        <title>Genome sequence of Microbacterium rhizosphaerae KACC 19337.</title>
        <authorList>
            <person name="Choi H."/>
            <person name="Kim S."/>
            <person name="Kim Y."/>
            <person name="Kwon S.-W."/>
            <person name="Heo J."/>
        </authorList>
    </citation>
    <scope>NUCLEOTIDE SEQUENCE [LARGE SCALE GENOMIC DNA]</scope>
    <source>
        <strain evidence="6 7">KACC 19337</strain>
    </source>
</reference>
<accession>A0ABZ0SLF6</accession>
<dbReference type="SUPFAM" id="SSF48498">
    <property type="entry name" value="Tetracyclin repressor-like, C-terminal domain"/>
    <property type="match status" value="1"/>
</dbReference>
<dbReference type="InterPro" id="IPR050109">
    <property type="entry name" value="HTH-type_TetR-like_transc_reg"/>
</dbReference>
<dbReference type="RefSeq" id="WP_320942364.1">
    <property type="nucleotide sequence ID" value="NZ_BAABEU010000003.1"/>
</dbReference>